<dbReference type="InterPro" id="IPR011990">
    <property type="entry name" value="TPR-like_helical_dom_sf"/>
</dbReference>
<dbReference type="PROSITE" id="PS50082">
    <property type="entry name" value="WD_REPEATS_2"/>
    <property type="match status" value="2"/>
</dbReference>
<organism evidence="8 9">
    <name type="scientific">Knoellia flava</name>
    <dbReference type="NCBI Taxonomy" id="913969"/>
    <lineage>
        <taxon>Bacteria</taxon>
        <taxon>Bacillati</taxon>
        <taxon>Actinomycetota</taxon>
        <taxon>Actinomycetes</taxon>
        <taxon>Micrococcales</taxon>
        <taxon>Intrasporangiaceae</taxon>
        <taxon>Knoellia</taxon>
    </lineage>
</organism>
<dbReference type="SMART" id="SM00320">
    <property type="entry name" value="WD40"/>
    <property type="match status" value="4"/>
</dbReference>
<keyword evidence="2" id="KW-0805">Transcription regulation</keyword>
<dbReference type="GO" id="GO:0006355">
    <property type="term" value="P:regulation of DNA-templated transcription"/>
    <property type="evidence" value="ECO:0007669"/>
    <property type="project" value="InterPro"/>
</dbReference>
<dbReference type="GO" id="GO:0003677">
    <property type="term" value="F:DNA binding"/>
    <property type="evidence" value="ECO:0007669"/>
    <property type="project" value="UniProtKB-UniRule"/>
</dbReference>
<dbReference type="SUPFAM" id="SSF50998">
    <property type="entry name" value="Quinoprotein alcohol dehydrogenase-like"/>
    <property type="match status" value="1"/>
</dbReference>
<dbReference type="InterPro" id="IPR011044">
    <property type="entry name" value="Quino_amine_DH_bsu"/>
</dbReference>
<protein>
    <recommendedName>
        <fullName evidence="7">OmpR/PhoB-type domain-containing protein</fullName>
    </recommendedName>
</protein>
<dbReference type="SUPFAM" id="SSF46894">
    <property type="entry name" value="C-terminal effector domain of the bipartite response regulators"/>
    <property type="match status" value="1"/>
</dbReference>
<evidence type="ECO:0000313" key="9">
    <source>
        <dbReference type="Proteomes" id="UP000628079"/>
    </source>
</evidence>
<proteinExistence type="inferred from homology"/>
<name>A0A8H9FUL8_9MICO</name>
<dbReference type="InterPro" id="IPR027417">
    <property type="entry name" value="P-loop_NTPase"/>
</dbReference>
<dbReference type="SUPFAM" id="SSF50969">
    <property type="entry name" value="YVTN repeat-like/Quinoprotein amine dehydrogenase"/>
    <property type="match status" value="1"/>
</dbReference>
<dbReference type="Proteomes" id="UP000628079">
    <property type="component" value="Unassembled WGS sequence"/>
</dbReference>
<feature type="repeat" description="WD" evidence="5">
    <location>
        <begin position="1331"/>
        <end position="1355"/>
    </location>
</feature>
<reference evidence="8" key="2">
    <citation type="submission" date="2020-09" db="EMBL/GenBank/DDBJ databases">
        <authorList>
            <person name="Sun Q."/>
            <person name="Zhou Y."/>
        </authorList>
    </citation>
    <scope>NUCLEOTIDE SEQUENCE</scope>
    <source>
        <strain evidence="8">CGMCC 1.10749</strain>
    </source>
</reference>
<dbReference type="Gene3D" id="2.130.10.10">
    <property type="entry name" value="YVTN repeat-like/Quinoprotein amine dehydrogenase"/>
    <property type="match status" value="4"/>
</dbReference>
<dbReference type="InterPro" id="IPR036388">
    <property type="entry name" value="WH-like_DNA-bd_sf"/>
</dbReference>
<evidence type="ECO:0000256" key="2">
    <source>
        <dbReference type="ARBA" id="ARBA00023015"/>
    </source>
</evidence>
<sequence>MRIALLGPLQVDEGRTALSPRDRVVLLALASRPGAELSTETLAETLWGEDLPDSWQKVVQGCISRLRKALGPEAVETTGHGYRLVLHRDDLDHVQFEHLLTRARRLLADGEPERALFLTRQARELWRGEPFAELAEWGPGRVESERLVELSRDAEDLHVEAALRAGHHRDVLGEASRLVAEQPMRERRWGLLALAQYLDGRQGDALQTLNRARQTLIGELGLDPGPELSELEQSILRQDPSLAAAPESVGGSESECPYLGLLAYDVRDAAAFFGRKGDVSACLRRLDETGIVAILGPSGSGKSSLARAGVAAALERDGRRVHVMTPGPHPADTLTALHLRPHDALVVDQCEEALALPPDSPQRTEFVTALVAFTATGRGLLVVSMRADRLGELSSHPELARLVEAGLYLLGPMAEPDLRQAIEGPAGQAGLRLEPGLVNLLLREVAGEPAALPLLSHVLRQTWFHREGSTLTVEGYAATGGVREAVSQSAEGLFRDLDPARQAIVRELMLRLVSPDEGGDPVRTRVARRTVTGDAAHSQLVEQLVTARLLASDGDTIEIAHESLVLAWPRLRSWLDEDVDGLRIMRHLSVTAESWDGLGRPDSELYRGVRQARAAEWQARSAPTLTREERDFLAASADLAEREQRATEEQVRRERRLNNRLRLGLAGTAAALAVAILLGTVAKANGDRADREATSASRQALAADARRLGAEALRSEALDQSLLLASAAVALDDSVETRNYLLETLGRGSALTASTRANGLALGVAVNPRSGLVLTSFSGSGLRRHDPTTLRPLGDPRPDLPRAVALRASPDGTRFAAAAVPERVKAGVDPAVVLLDADGSRSAVQLGGIPKDFHTFQELGFSPDGRWLATTLRHVDVNSEPQRTLVWDLRSPARPVADLALDVSASPTPSPDGRLLYTTSEDALQVTELPSGRVTRVVGPDDLAVRQIGGLALSPDGRRLAVGGGPEAVVVDRATLRPRDYLSGQVWTDWLTFSPDGSRLAAAGERLLVWDLTSDEPEEVFFQETPGAQLAFGPTGADLYAADGGLLQAWDLSGENRFVGQRSPADLEGDSIPRWTNDLARVGYGIGGPSFRVRDAVTGELGAPVNVAMEQRNFIDFAWHPDGSTLNITSGDPVVRTWDATTGREVARHRLDPTDPDEGAALAFFSVDGRHLLVGTTAGRLHVLDARTLVPTREPIRVVEEVDGEQPPLDAFTPSGDGRTVYTTTRIVDYLTGSVRPYPDLGVTIADVISSPDGTRLFVDALDAGTGLLAADTMTWISPPSPAQARMVGYQGAWTEDGSLFASVGDEGQVSYWDGRTGALKASLPMDVSGAVAFSPDGRQLLVADQNGAILTWDLAPSTWVSAACRLAGRELTEAEWRTYLPDRPFTRTCST</sequence>
<feature type="DNA-binding region" description="OmpR/PhoB-type" evidence="6">
    <location>
        <begin position="1"/>
        <end position="86"/>
    </location>
</feature>
<dbReference type="PROSITE" id="PS51755">
    <property type="entry name" value="OMPR_PHOB"/>
    <property type="match status" value="1"/>
</dbReference>
<dbReference type="InterPro" id="IPR049052">
    <property type="entry name" value="nSTAND1"/>
</dbReference>
<dbReference type="GO" id="GO:0005829">
    <property type="term" value="C:cytosol"/>
    <property type="evidence" value="ECO:0007669"/>
    <property type="project" value="UniProtKB-ARBA"/>
</dbReference>
<keyword evidence="4" id="KW-0804">Transcription</keyword>
<dbReference type="CDD" id="cd00383">
    <property type="entry name" value="trans_reg_C"/>
    <property type="match status" value="1"/>
</dbReference>
<dbReference type="Pfam" id="PF00486">
    <property type="entry name" value="Trans_reg_C"/>
    <property type="match status" value="1"/>
</dbReference>
<dbReference type="SUPFAM" id="SSF52540">
    <property type="entry name" value="P-loop containing nucleoside triphosphate hydrolases"/>
    <property type="match status" value="1"/>
</dbReference>
<evidence type="ECO:0000256" key="4">
    <source>
        <dbReference type="ARBA" id="ARBA00023163"/>
    </source>
</evidence>
<feature type="domain" description="OmpR/PhoB-type" evidence="7">
    <location>
        <begin position="1"/>
        <end position="86"/>
    </location>
</feature>
<dbReference type="Gene3D" id="1.25.40.10">
    <property type="entry name" value="Tetratricopeptide repeat domain"/>
    <property type="match status" value="1"/>
</dbReference>
<dbReference type="Pfam" id="PF03704">
    <property type="entry name" value="BTAD"/>
    <property type="match status" value="1"/>
</dbReference>
<dbReference type="SMART" id="SM01043">
    <property type="entry name" value="BTAD"/>
    <property type="match status" value="1"/>
</dbReference>
<comment type="caution">
    <text evidence="8">The sequence shown here is derived from an EMBL/GenBank/DDBJ whole genome shotgun (WGS) entry which is preliminary data.</text>
</comment>
<dbReference type="CDD" id="cd00267">
    <property type="entry name" value="ABC_ATPase"/>
    <property type="match status" value="1"/>
</dbReference>
<dbReference type="Gene3D" id="1.10.10.10">
    <property type="entry name" value="Winged helix-like DNA-binding domain superfamily/Winged helix DNA-binding domain"/>
    <property type="match status" value="1"/>
</dbReference>
<dbReference type="PANTHER" id="PTHR35807:SF1">
    <property type="entry name" value="TRANSCRIPTIONAL REGULATOR REDD"/>
    <property type="match status" value="1"/>
</dbReference>
<dbReference type="PANTHER" id="PTHR35807">
    <property type="entry name" value="TRANSCRIPTIONAL REGULATOR REDD-RELATED"/>
    <property type="match status" value="1"/>
</dbReference>
<dbReference type="EMBL" id="BMEA01000002">
    <property type="protein sequence ID" value="GGB82507.1"/>
    <property type="molecule type" value="Genomic_DNA"/>
</dbReference>
<dbReference type="InterPro" id="IPR001680">
    <property type="entry name" value="WD40_rpt"/>
</dbReference>
<feature type="repeat" description="WD" evidence="5">
    <location>
        <begin position="1107"/>
        <end position="1148"/>
    </location>
</feature>
<evidence type="ECO:0000256" key="1">
    <source>
        <dbReference type="ARBA" id="ARBA00005820"/>
    </source>
</evidence>
<dbReference type="RefSeq" id="WP_035948652.1">
    <property type="nucleotide sequence ID" value="NZ_BMEA01000002.1"/>
</dbReference>
<evidence type="ECO:0000256" key="6">
    <source>
        <dbReference type="PROSITE-ProRule" id="PRU01091"/>
    </source>
</evidence>
<comment type="similarity">
    <text evidence="1">Belongs to the AfsR/DnrI/RedD regulatory family.</text>
</comment>
<dbReference type="SMART" id="SM00862">
    <property type="entry name" value="Trans_reg_C"/>
    <property type="match status" value="1"/>
</dbReference>
<evidence type="ECO:0000313" key="8">
    <source>
        <dbReference type="EMBL" id="GGB82507.1"/>
    </source>
</evidence>
<dbReference type="Pfam" id="PF20703">
    <property type="entry name" value="nSTAND1"/>
    <property type="match status" value="1"/>
</dbReference>
<evidence type="ECO:0000259" key="7">
    <source>
        <dbReference type="PROSITE" id="PS51755"/>
    </source>
</evidence>
<keyword evidence="5" id="KW-0853">WD repeat</keyword>
<dbReference type="InterPro" id="IPR005158">
    <property type="entry name" value="BTAD"/>
</dbReference>
<dbReference type="InterPro" id="IPR001867">
    <property type="entry name" value="OmpR/PhoB-type_DNA-bd"/>
</dbReference>
<accession>A0A8H9FUL8</accession>
<reference evidence="8" key="1">
    <citation type="journal article" date="2014" name="Int. J. Syst. Evol. Microbiol.">
        <title>Complete genome sequence of Corynebacterium casei LMG S-19264T (=DSM 44701T), isolated from a smear-ripened cheese.</title>
        <authorList>
            <consortium name="US DOE Joint Genome Institute (JGI-PGF)"/>
            <person name="Walter F."/>
            <person name="Albersmeier A."/>
            <person name="Kalinowski J."/>
            <person name="Ruckert C."/>
        </authorList>
    </citation>
    <scope>NUCLEOTIDE SEQUENCE</scope>
    <source>
        <strain evidence="8">CGMCC 1.10749</strain>
    </source>
</reference>
<dbReference type="InterPro" id="IPR016032">
    <property type="entry name" value="Sig_transdc_resp-reg_C-effctor"/>
</dbReference>
<dbReference type="InterPro" id="IPR051677">
    <property type="entry name" value="AfsR-DnrI-RedD_regulator"/>
</dbReference>
<gene>
    <name evidence="8" type="ORF">GCM10011314_22640</name>
</gene>
<dbReference type="GO" id="GO:0000160">
    <property type="term" value="P:phosphorelay signal transduction system"/>
    <property type="evidence" value="ECO:0007669"/>
    <property type="project" value="InterPro"/>
</dbReference>
<dbReference type="InterPro" id="IPR015943">
    <property type="entry name" value="WD40/YVTN_repeat-like_dom_sf"/>
</dbReference>
<evidence type="ECO:0000256" key="3">
    <source>
        <dbReference type="ARBA" id="ARBA00023125"/>
    </source>
</evidence>
<keyword evidence="3 6" id="KW-0238">DNA-binding</keyword>
<dbReference type="CDD" id="cd15831">
    <property type="entry name" value="BTAD"/>
    <property type="match status" value="1"/>
</dbReference>
<dbReference type="SUPFAM" id="SSF48452">
    <property type="entry name" value="TPR-like"/>
    <property type="match status" value="1"/>
</dbReference>
<evidence type="ECO:0000256" key="5">
    <source>
        <dbReference type="PROSITE-ProRule" id="PRU00221"/>
    </source>
</evidence>
<dbReference type="InterPro" id="IPR011047">
    <property type="entry name" value="Quinoprotein_ADH-like_sf"/>
</dbReference>